<reference evidence="2" key="1">
    <citation type="submission" date="2023-01" db="EMBL/GenBank/DDBJ databases">
        <title>The growth and conidiation of Purpureocillium lavendulum are regulated by nitrogen source and histone H3K14 acetylation.</title>
        <authorList>
            <person name="Tang P."/>
            <person name="Han J."/>
            <person name="Zhang C."/>
            <person name="Tang P."/>
            <person name="Qi F."/>
            <person name="Zhang K."/>
            <person name="Liang L."/>
        </authorList>
    </citation>
    <scope>NUCLEOTIDE SEQUENCE</scope>
    <source>
        <strain evidence="2">YMF1.00683</strain>
    </source>
</reference>
<gene>
    <name evidence="2" type="ORF">O9K51_09358</name>
</gene>
<dbReference type="EMBL" id="JAQHRD010000009">
    <property type="protein sequence ID" value="KAJ6437936.1"/>
    <property type="molecule type" value="Genomic_DNA"/>
</dbReference>
<evidence type="ECO:0000313" key="2">
    <source>
        <dbReference type="EMBL" id="KAJ6437936.1"/>
    </source>
</evidence>
<sequence length="68" mass="7330">MAPMLCIFVGNSTQQVATEVVSMNGSVPDRGPVVFAVTTATLVLASILVGARIICRYFVVRNVTWDDK</sequence>
<accession>A0AB34FHQ3</accession>
<evidence type="ECO:0000313" key="3">
    <source>
        <dbReference type="Proteomes" id="UP001163105"/>
    </source>
</evidence>
<keyword evidence="3" id="KW-1185">Reference proteome</keyword>
<proteinExistence type="predicted"/>
<keyword evidence="1" id="KW-0812">Transmembrane</keyword>
<keyword evidence="1" id="KW-1133">Transmembrane helix</keyword>
<organism evidence="2 3">
    <name type="scientific">Purpureocillium lavendulum</name>
    <dbReference type="NCBI Taxonomy" id="1247861"/>
    <lineage>
        <taxon>Eukaryota</taxon>
        <taxon>Fungi</taxon>
        <taxon>Dikarya</taxon>
        <taxon>Ascomycota</taxon>
        <taxon>Pezizomycotina</taxon>
        <taxon>Sordariomycetes</taxon>
        <taxon>Hypocreomycetidae</taxon>
        <taxon>Hypocreales</taxon>
        <taxon>Ophiocordycipitaceae</taxon>
        <taxon>Purpureocillium</taxon>
    </lineage>
</organism>
<protein>
    <submittedName>
        <fullName evidence="2">Major facilitator superfamily domain, general substrate transporter</fullName>
    </submittedName>
</protein>
<dbReference type="Proteomes" id="UP001163105">
    <property type="component" value="Unassembled WGS sequence"/>
</dbReference>
<keyword evidence="1" id="KW-0472">Membrane</keyword>
<comment type="caution">
    <text evidence="2">The sequence shown here is derived from an EMBL/GenBank/DDBJ whole genome shotgun (WGS) entry which is preliminary data.</text>
</comment>
<dbReference type="AlphaFoldDB" id="A0AB34FHQ3"/>
<evidence type="ECO:0000256" key="1">
    <source>
        <dbReference type="SAM" id="Phobius"/>
    </source>
</evidence>
<feature type="transmembrane region" description="Helical" evidence="1">
    <location>
        <begin position="33"/>
        <end position="55"/>
    </location>
</feature>
<name>A0AB34FHQ3_9HYPO</name>